<dbReference type="Gene3D" id="1.25.10.10">
    <property type="entry name" value="Leucine-rich Repeat Variant"/>
    <property type="match status" value="1"/>
</dbReference>
<proteinExistence type="inferred from homology"/>
<evidence type="ECO:0000256" key="4">
    <source>
        <dbReference type="ARBA" id="ARBA00023204"/>
    </source>
</evidence>
<gene>
    <name evidence="7" type="ORF">SCF082_LOCUS7673</name>
</gene>
<evidence type="ECO:0000313" key="8">
    <source>
        <dbReference type="Proteomes" id="UP001642464"/>
    </source>
</evidence>
<keyword evidence="2" id="KW-0677">Repeat</keyword>
<dbReference type="InterPro" id="IPR021843">
    <property type="entry name" value="PSME4_C"/>
</dbReference>
<feature type="domain" description="Proteasome activator complex subunit 4 C-terminal" evidence="5">
    <location>
        <begin position="1668"/>
        <end position="1743"/>
    </location>
</feature>
<dbReference type="EMBL" id="CAXAMM010004344">
    <property type="protein sequence ID" value="CAK9003285.1"/>
    <property type="molecule type" value="Genomic_DNA"/>
</dbReference>
<evidence type="ECO:0000256" key="3">
    <source>
        <dbReference type="ARBA" id="ARBA00022763"/>
    </source>
</evidence>
<evidence type="ECO:0000256" key="1">
    <source>
        <dbReference type="ARBA" id="ARBA00005739"/>
    </source>
</evidence>
<dbReference type="InterPro" id="IPR032430">
    <property type="entry name" value="Blm10_mid"/>
</dbReference>
<evidence type="ECO:0000256" key="2">
    <source>
        <dbReference type="ARBA" id="ARBA00022737"/>
    </source>
</evidence>
<dbReference type="GO" id="GO:0000502">
    <property type="term" value="C:proteasome complex"/>
    <property type="evidence" value="ECO:0007669"/>
    <property type="project" value="UniProtKB-KW"/>
</dbReference>
<sequence length="1750" mass="193951">MGEHVVVRGVPERAESAKREAVDAAVEMMEAAVQSGDRKLFARASKKLSVFLELKGTLGLELRGKLVNLCLDMLKVDGATVNEEIKVLQTLKALLSKRRVGLEKHVRLNWKDLLELIRRTHWDRSITTDVASAMVVKDHGKVLGEVCHVARRYYGAEAVEEICAEAETFMEDPLSRDLFTGQMILALFLPSTRSATYNEKMPVWVFKYWPMVEQCADWDTVWLCLVRRAFKWGKDVAGMVDSELMAELFRRVQFSLRLASPSGFAVPARTSRPGYLSAFAPKTPGFEYAAKIAIHLLATGTASEYYSTTALEQMGAADLLTKNSSEELAASLEEDSELSGGFLQLRRLLCAIQTLFHPSNAGRYTSNIGSFTEVLCRSFVKRLGRERVSATGATLERVDKQGFVDTMLPLLAMGMYSRVQAMTHYAQCAIGHLAYVAPIKVYNHFLPLIEEALDPTNLNQTHQAPAAIKMLTILIQPLLQARPLLAEALPDLLDLTLPGLDTNDVSKTMATSMLYLTVLSWVPIVDVDAEGLAYPSKMAFRSDEMSLSESYGIDDPAEEAADQAPLRDAMWRGSPVLVEWSLGCVDRLLLFIDNQVQRAKGGMAAQLDNAVFSSISIVGRLLLSQMSPSVRKRAGTKINEWALSSVNLDALREAKALIRSYAASFVGGQDEAQTKEVVFRGLFEPALARVVHKDSSARKLEWSLMVVGAIARVGGAFLLDYEDDLQAAIKVALGHEEASVRKLGGKLLRRTMRGLSEHYVASRASTSLFKDDTDKAGWAQAAVSWGEPEAWTTTCGAMQWHEPSKKEKAMAERLRKRYLSEALENLKAGMEASENSAFFKLHLELLFQVIRGSVRMMTSRADRHDLLRRCANVLTWLLDNRESDTVAHRRVIKSIGVLTSTFGAGTASHQRFGARKRWYSYMRETMMSQAFAAEVRARCTSDLVEDRADWVVPRYHQVEDVHRLAQLQLHQQGFDAAQDDKDAKAEDVLEVVFKALVRANGHDWTDTRKAAFDVLKVQLTRSPWFGKAHVDVFIDAMGEKKSHGRVLGATSMLSWRKIVRWIMSDWFLLDDFARTLLFETSATEMEDDKQKAVTASLQSLTVVALQAWATLPTDAKTEPVRASLMREITFQAKGELSWRQEIVVCALLVVMVRRGEDDTVDGDLATWVTQRCTSDLLPLRVVAQSVLVQLLAAASDRSLVKQLTLDTAFFRALVDTLAQNHSIANVSVDGNAKGMKQKSDWSAGVGDLLNLVRFPGSRFHPRTIVASHSKNFSMTNKVMIECLCRVIGDEKAAVAPFCEQLEYLLFEGVGTAEHTSRVCAAAEIFSGVGSVFGFNSELVEIVAKAFDDASLELADIWMDGFRLLSQAHLDFFTMFAEKLPKSLSSQRDVSQSVTAANLLRVLRVLVYEVTNFEARDFAGACEAVISSIVPHVGHSYETVRRESGRAFAAIVEVCKAREMESPWAAEAAAEMIRTVQAAPRDKESSKGTRAYETALHITASLIMVGGAAQDEHLVSFLPLVLEAQGHPNMDVGSKGKQTAGCVAGVSFLSRDRAFETLQVLCEMVSQSDNWYLRATVVQLFGAFFTLNFCKLGYAICGVHTRKEIEKLLRDPQVEVQNAASQALTQVLSSYTEHASSLETTRDRYLKLTNTKVKRDQFKTEEGKEKLKKRSTGALGLSALVNAFPYTVPFPSAVVALARRVDDPNPVGATAKSAILNFKRTHADSWEKHKLKFSSDELEDLQGSSFSGSHA</sequence>
<protein>
    <submittedName>
        <fullName evidence="7">Proteasome activator subunit 4 (Proteasome activator PA200)</fullName>
    </submittedName>
</protein>
<name>A0ABP0IL30_9DINO</name>
<dbReference type="SUPFAM" id="SSF48371">
    <property type="entry name" value="ARM repeat"/>
    <property type="match status" value="1"/>
</dbReference>
<dbReference type="InterPro" id="IPR035309">
    <property type="entry name" value="PSME4"/>
</dbReference>
<dbReference type="PANTHER" id="PTHR32170:SF3">
    <property type="entry name" value="PROTEASOME ACTIVATOR COMPLEX SUBUNIT 4"/>
    <property type="match status" value="1"/>
</dbReference>
<keyword evidence="4" id="KW-0234">DNA repair</keyword>
<accession>A0ABP0IL30</accession>
<keyword evidence="3" id="KW-0227">DNA damage</keyword>
<dbReference type="Proteomes" id="UP001642464">
    <property type="component" value="Unassembled WGS sequence"/>
</dbReference>
<dbReference type="Pfam" id="PF16507">
    <property type="entry name" value="HEAT_PSME4_mid"/>
    <property type="match status" value="1"/>
</dbReference>
<organism evidence="7 8">
    <name type="scientific">Durusdinium trenchii</name>
    <dbReference type="NCBI Taxonomy" id="1381693"/>
    <lineage>
        <taxon>Eukaryota</taxon>
        <taxon>Sar</taxon>
        <taxon>Alveolata</taxon>
        <taxon>Dinophyceae</taxon>
        <taxon>Suessiales</taxon>
        <taxon>Symbiodiniaceae</taxon>
        <taxon>Durusdinium</taxon>
    </lineage>
</organism>
<reference evidence="7 8" key="1">
    <citation type="submission" date="2024-02" db="EMBL/GenBank/DDBJ databases">
        <authorList>
            <person name="Chen Y."/>
            <person name="Shah S."/>
            <person name="Dougan E. K."/>
            <person name="Thang M."/>
            <person name="Chan C."/>
        </authorList>
    </citation>
    <scope>NUCLEOTIDE SEQUENCE [LARGE SCALE GENOMIC DNA]</scope>
</reference>
<dbReference type="InterPro" id="IPR016024">
    <property type="entry name" value="ARM-type_fold"/>
</dbReference>
<evidence type="ECO:0000259" key="5">
    <source>
        <dbReference type="Pfam" id="PF11919"/>
    </source>
</evidence>
<comment type="caution">
    <text evidence="7">The sequence shown here is derived from an EMBL/GenBank/DDBJ whole genome shotgun (WGS) entry which is preliminary data.</text>
</comment>
<dbReference type="InterPro" id="IPR011989">
    <property type="entry name" value="ARM-like"/>
</dbReference>
<keyword evidence="8" id="KW-1185">Reference proteome</keyword>
<keyword evidence="7" id="KW-0647">Proteasome</keyword>
<dbReference type="Pfam" id="PF11919">
    <property type="entry name" value="PSME4_C"/>
    <property type="match status" value="1"/>
</dbReference>
<dbReference type="PANTHER" id="PTHR32170">
    <property type="entry name" value="PROTEASOME ACTIVATOR COMPLEX SUBUNIT 4"/>
    <property type="match status" value="1"/>
</dbReference>
<feature type="domain" description="Proteasome activator Blm10 middle HEAT repeats region" evidence="6">
    <location>
        <begin position="345"/>
        <end position="837"/>
    </location>
</feature>
<evidence type="ECO:0000259" key="6">
    <source>
        <dbReference type="Pfam" id="PF16507"/>
    </source>
</evidence>
<comment type="similarity">
    <text evidence="1">Belongs to the BLM10 family.</text>
</comment>
<evidence type="ECO:0000313" key="7">
    <source>
        <dbReference type="EMBL" id="CAK9003285.1"/>
    </source>
</evidence>